<evidence type="ECO:0008006" key="10">
    <source>
        <dbReference type="Google" id="ProtNLM"/>
    </source>
</evidence>
<organism evidence="8 9">
    <name type="scientific">Microbacterium elymi</name>
    <dbReference type="NCBI Taxonomy" id="2909587"/>
    <lineage>
        <taxon>Bacteria</taxon>
        <taxon>Bacillati</taxon>
        <taxon>Actinomycetota</taxon>
        <taxon>Actinomycetes</taxon>
        <taxon>Micrococcales</taxon>
        <taxon>Microbacteriaceae</taxon>
        <taxon>Microbacterium</taxon>
    </lineage>
</organism>
<feature type="transmembrane region" description="Helical" evidence="7">
    <location>
        <begin position="554"/>
        <end position="580"/>
    </location>
</feature>
<feature type="transmembrane region" description="Helical" evidence="7">
    <location>
        <begin position="60"/>
        <end position="82"/>
    </location>
</feature>
<dbReference type="InterPro" id="IPR043428">
    <property type="entry name" value="LivM-like"/>
</dbReference>
<evidence type="ECO:0000256" key="1">
    <source>
        <dbReference type="ARBA" id="ARBA00004651"/>
    </source>
</evidence>
<comment type="subcellular location">
    <subcellularLocation>
        <location evidence="1">Cell membrane</location>
        <topology evidence="1">Multi-pass membrane protein</topology>
    </subcellularLocation>
</comment>
<feature type="transmembrane region" description="Helical" evidence="7">
    <location>
        <begin position="592"/>
        <end position="615"/>
    </location>
</feature>
<dbReference type="EMBL" id="CP091139">
    <property type="protein sequence ID" value="UUT36240.1"/>
    <property type="molecule type" value="Genomic_DNA"/>
</dbReference>
<feature type="compositionally biased region" description="Basic and acidic residues" evidence="6">
    <location>
        <begin position="226"/>
        <end position="249"/>
    </location>
</feature>
<feature type="transmembrane region" description="Helical" evidence="7">
    <location>
        <begin position="420"/>
        <end position="438"/>
    </location>
</feature>
<keyword evidence="3 7" id="KW-0812">Transmembrane</keyword>
<reference evidence="8" key="1">
    <citation type="submission" date="2022-01" db="EMBL/GenBank/DDBJ databases">
        <title>Microbacterium eymi and Microbacterium rhizovicinus sp. nov., isolated from the rhizospheric soil of Elymus tsukushiensis, a plant native to the Dokdo Islands, Republic of Korea.</title>
        <authorList>
            <person name="Hwang Y.J."/>
        </authorList>
    </citation>
    <scope>NUCLEOTIDE SEQUENCE</scope>
    <source>
        <strain evidence="8">KUDC0405</strain>
    </source>
</reference>
<feature type="region of interest" description="Disordered" evidence="6">
    <location>
        <begin position="164"/>
        <end position="256"/>
    </location>
</feature>
<dbReference type="PANTHER" id="PTHR30482">
    <property type="entry name" value="HIGH-AFFINITY BRANCHED-CHAIN AMINO ACID TRANSPORT SYSTEM PERMEASE"/>
    <property type="match status" value="1"/>
</dbReference>
<feature type="transmembrane region" description="Helical" evidence="7">
    <location>
        <begin position="6"/>
        <end position="27"/>
    </location>
</feature>
<keyword evidence="2" id="KW-1003">Cell membrane</keyword>
<evidence type="ECO:0000313" key="8">
    <source>
        <dbReference type="EMBL" id="UUT36240.1"/>
    </source>
</evidence>
<evidence type="ECO:0000256" key="5">
    <source>
        <dbReference type="ARBA" id="ARBA00023136"/>
    </source>
</evidence>
<dbReference type="Proteomes" id="UP001054811">
    <property type="component" value="Chromosome"/>
</dbReference>
<feature type="transmembrane region" description="Helical" evidence="7">
    <location>
        <begin position="134"/>
        <end position="155"/>
    </location>
</feature>
<feature type="transmembrane region" description="Helical" evidence="7">
    <location>
        <begin position="34"/>
        <end position="54"/>
    </location>
</feature>
<evidence type="ECO:0000256" key="6">
    <source>
        <dbReference type="SAM" id="MobiDB-lite"/>
    </source>
</evidence>
<feature type="transmembrane region" description="Helical" evidence="7">
    <location>
        <begin position="519"/>
        <end position="542"/>
    </location>
</feature>
<proteinExistence type="predicted"/>
<feature type="region of interest" description="Disordered" evidence="6">
    <location>
        <begin position="626"/>
        <end position="658"/>
    </location>
</feature>
<feature type="transmembrane region" description="Helical" evidence="7">
    <location>
        <begin position="393"/>
        <end position="413"/>
    </location>
</feature>
<protein>
    <recommendedName>
        <fullName evidence="10">Branched-chain amino acid ABC transporter permease</fullName>
    </recommendedName>
</protein>
<gene>
    <name evidence="8" type="ORF">L2X98_24875</name>
</gene>
<feature type="transmembrane region" description="Helical" evidence="7">
    <location>
        <begin position="344"/>
        <end position="361"/>
    </location>
</feature>
<feature type="transmembrane region" description="Helical" evidence="7">
    <location>
        <begin position="94"/>
        <end position="114"/>
    </location>
</feature>
<evidence type="ECO:0000313" key="9">
    <source>
        <dbReference type="Proteomes" id="UP001054811"/>
    </source>
</evidence>
<evidence type="ECO:0000256" key="3">
    <source>
        <dbReference type="ARBA" id="ARBA00022692"/>
    </source>
</evidence>
<feature type="transmembrane region" description="Helical" evidence="7">
    <location>
        <begin position="469"/>
        <end position="489"/>
    </location>
</feature>
<accession>A0ABY5NM45</accession>
<dbReference type="CDD" id="cd06581">
    <property type="entry name" value="TM_PBP1_LivM_like"/>
    <property type="match status" value="1"/>
</dbReference>
<evidence type="ECO:0000256" key="7">
    <source>
        <dbReference type="SAM" id="Phobius"/>
    </source>
</evidence>
<name>A0ABY5NM45_9MICO</name>
<dbReference type="InterPro" id="IPR001851">
    <property type="entry name" value="ABC_transp_permease"/>
</dbReference>
<feature type="transmembrane region" description="Helical" evidence="7">
    <location>
        <begin position="368"/>
        <end position="387"/>
    </location>
</feature>
<keyword evidence="4 7" id="KW-1133">Transmembrane helix</keyword>
<dbReference type="Pfam" id="PF02653">
    <property type="entry name" value="BPD_transp_2"/>
    <property type="match status" value="2"/>
</dbReference>
<sequence length="658" mass="69487">MGTFIQLFVDGLSTGSIYAALALAIVLVNQATGLVNFAQGGMAVLSAYIAWLFVNMGVPLILAILLSLLVSFVLGAVIERYLMRRFERGDPDTAVVVTIGLLTLITGLCGWLWTYNNQQFPSLFSLDTVQVLGASISVRSIGTTLVIIVMMVLAAGTVRGHQARTGAARGGDQPAVGRVLGAAGGPAADGRLGPGRGAGRDGRRTGRTAADADAGDDGQRPGVRAGRGDPGRADQPVRRGRGRLADRRAREPRRRLPSLHRLRPEGRGAVHPHLRRADRATPRAVRPEIGGARLMSVTSSSRTPSVRHKSPFFQRSWVRWATAALVVVILVVAPLVMPEFANQTVARIGVFAVAVLGLNVVMGYTGQVSLGQIFFVGFGAYITAYGVQHDWNLVLVFVLAFAAPAAVGLLIALAAARLGGLAIAMVTIALPIVGVPLAKRLNDFTGGSQGMSARFTDAPEWSGLYNDQWQLYLVIIITAIVFLLTRNLVRGRYGRAFAIVKGNEAVASSMGISPYWYKVIAFTVASLIGGVAGFLYMVVVQYTSPETMSFGHSITLLAAMVIGGAGSIIGSLLGGAYYVLVPQLTNIVDPNATALLQGAILLVVLFVLPGGLVSLPRVLARLFRRRGGGSGRPQTTPIAEPDPAAAVEGNPTERQGHA</sequence>
<evidence type="ECO:0000256" key="4">
    <source>
        <dbReference type="ARBA" id="ARBA00022989"/>
    </source>
</evidence>
<keyword evidence="5 7" id="KW-0472">Membrane</keyword>
<dbReference type="PANTHER" id="PTHR30482:SF20">
    <property type="entry name" value="HIGH-AFFINITY BRANCHED-CHAIN AMINO ACID TRANSPORT SYSTEM PERMEASE PROTEIN LIVM"/>
    <property type="match status" value="1"/>
</dbReference>
<feature type="transmembrane region" description="Helical" evidence="7">
    <location>
        <begin position="317"/>
        <end position="338"/>
    </location>
</feature>
<keyword evidence="9" id="KW-1185">Reference proteome</keyword>
<evidence type="ECO:0000256" key="2">
    <source>
        <dbReference type="ARBA" id="ARBA00022475"/>
    </source>
</evidence>